<dbReference type="EMBL" id="QUMU01000012">
    <property type="protein sequence ID" value="REG26150.1"/>
    <property type="molecule type" value="Genomic_DNA"/>
</dbReference>
<gene>
    <name evidence="2" type="ORF">ATI61_112245</name>
</gene>
<comment type="caution">
    <text evidence="2">The sequence shown here is derived from an EMBL/GenBank/DDBJ whole genome shotgun (WGS) entry which is preliminary data.</text>
</comment>
<proteinExistence type="predicted"/>
<evidence type="ECO:0000313" key="3">
    <source>
        <dbReference type="Proteomes" id="UP000256345"/>
    </source>
</evidence>
<reference evidence="2 3" key="1">
    <citation type="submission" date="2018-08" db="EMBL/GenBank/DDBJ databases">
        <title>Genomic Encyclopedia of Archaeal and Bacterial Type Strains, Phase II (KMG-II): from individual species to whole genera.</title>
        <authorList>
            <person name="Goeker M."/>
        </authorList>
    </citation>
    <scope>NUCLEOTIDE SEQUENCE [LARGE SCALE GENOMIC DNA]</scope>
    <source>
        <strain evidence="2 3">DSM 2261</strain>
    </source>
</reference>
<dbReference type="PROSITE" id="PS51257">
    <property type="entry name" value="PROKAR_LIPOPROTEIN"/>
    <property type="match status" value="1"/>
</dbReference>
<keyword evidence="3" id="KW-1185">Reference proteome</keyword>
<dbReference type="RefSeq" id="WP_147333136.1">
    <property type="nucleotide sequence ID" value="NZ_CP011509.1"/>
</dbReference>
<feature type="compositionally biased region" description="Basic and acidic residues" evidence="1">
    <location>
        <begin position="23"/>
        <end position="33"/>
    </location>
</feature>
<evidence type="ECO:0008006" key="4">
    <source>
        <dbReference type="Google" id="ProtNLM"/>
    </source>
</evidence>
<organism evidence="2 3">
    <name type="scientific">Archangium gephyra</name>
    <dbReference type="NCBI Taxonomy" id="48"/>
    <lineage>
        <taxon>Bacteria</taxon>
        <taxon>Pseudomonadati</taxon>
        <taxon>Myxococcota</taxon>
        <taxon>Myxococcia</taxon>
        <taxon>Myxococcales</taxon>
        <taxon>Cystobacterineae</taxon>
        <taxon>Archangiaceae</taxon>
        <taxon>Archangium</taxon>
    </lineage>
</organism>
<feature type="region of interest" description="Disordered" evidence="1">
    <location>
        <begin position="23"/>
        <end position="96"/>
    </location>
</feature>
<feature type="region of interest" description="Disordered" evidence="1">
    <location>
        <begin position="163"/>
        <end position="187"/>
    </location>
</feature>
<accession>A0ABX9JSD7</accession>
<sequence>MRHGTSGLLAGVAMLLVAAGCEKREARERERETASAPMNAEPGTTNDSRPPPPRPPPREPPPPQRAEVRQPTEPPAPQPPDDATASPTQPRQVSGEVLAVTGNQLHVLTAAEGQDVRMLIISGTEVRVDGRPATAAEIREGGEVRATYEIAEGEPVALLVEVRNPGAPPEPEEQPLLNQPKIPKSDD</sequence>
<evidence type="ECO:0000313" key="2">
    <source>
        <dbReference type="EMBL" id="REG26150.1"/>
    </source>
</evidence>
<protein>
    <recommendedName>
        <fullName evidence="4">Lipoprotein</fullName>
    </recommendedName>
</protein>
<evidence type="ECO:0000256" key="1">
    <source>
        <dbReference type="SAM" id="MobiDB-lite"/>
    </source>
</evidence>
<dbReference type="Proteomes" id="UP000256345">
    <property type="component" value="Unassembled WGS sequence"/>
</dbReference>
<name>A0ABX9JSD7_9BACT</name>
<feature type="compositionally biased region" description="Pro residues" evidence="1">
    <location>
        <begin position="49"/>
        <end position="64"/>
    </location>
</feature>